<reference evidence="1 2" key="1">
    <citation type="journal article" date="2020" name="ISME J.">
        <title>Comparative genomics reveals insights into cyanobacterial evolution and habitat adaptation.</title>
        <authorList>
            <person name="Chen M.Y."/>
            <person name="Teng W.K."/>
            <person name="Zhao L."/>
            <person name="Hu C.X."/>
            <person name="Zhou Y.K."/>
            <person name="Han B.P."/>
            <person name="Song L.R."/>
            <person name="Shu W.S."/>
        </authorList>
    </citation>
    <scope>NUCLEOTIDE SEQUENCE [LARGE SCALE GENOMIC DNA]</scope>
    <source>
        <strain evidence="1 2">FACHB-130</strain>
    </source>
</reference>
<organism evidence="1 2">
    <name type="scientific">Nostoc spongiaeforme FACHB-130</name>
    <dbReference type="NCBI Taxonomy" id="1357510"/>
    <lineage>
        <taxon>Bacteria</taxon>
        <taxon>Bacillati</taxon>
        <taxon>Cyanobacteriota</taxon>
        <taxon>Cyanophyceae</taxon>
        <taxon>Nostocales</taxon>
        <taxon>Nostocaceae</taxon>
        <taxon>Nostoc</taxon>
    </lineage>
</organism>
<dbReference type="RefSeq" id="WP_190970497.1">
    <property type="nucleotide sequence ID" value="NZ_JACJTB010000052.1"/>
</dbReference>
<accession>A0ABR8G3Q8</accession>
<dbReference type="EMBL" id="JACJTB010000052">
    <property type="protein sequence ID" value="MBD2597881.1"/>
    <property type="molecule type" value="Genomic_DNA"/>
</dbReference>
<protein>
    <submittedName>
        <fullName evidence="1">Uncharacterized protein</fullName>
    </submittedName>
</protein>
<sequence length="132" mass="13717">MEPLTTAAIALGSVVATKALERTGEMVGETLWNKTGELLVKLRKHSPNVVAAIEKAPTTPLDYGNAVLEVEAAAKADPEIAQAVQEVATAAQAETNPKFVEILATPNLTKLADKIGMVVMSGGTGNIGTMSF</sequence>
<evidence type="ECO:0000313" key="2">
    <source>
        <dbReference type="Proteomes" id="UP000603457"/>
    </source>
</evidence>
<comment type="caution">
    <text evidence="1">The sequence shown here is derived from an EMBL/GenBank/DDBJ whole genome shotgun (WGS) entry which is preliminary data.</text>
</comment>
<name>A0ABR8G3Q8_9NOSO</name>
<dbReference type="Proteomes" id="UP000603457">
    <property type="component" value="Unassembled WGS sequence"/>
</dbReference>
<keyword evidence="2" id="KW-1185">Reference proteome</keyword>
<proteinExistence type="predicted"/>
<evidence type="ECO:0000313" key="1">
    <source>
        <dbReference type="EMBL" id="MBD2597881.1"/>
    </source>
</evidence>
<gene>
    <name evidence="1" type="ORF">H6G74_26675</name>
</gene>